<dbReference type="AlphaFoldDB" id="A0A0A9GMB9"/>
<sequence length="254" mass="28639">MDMLDHLANIVATGTRTSSGFKKVHFNACARAVNEKFNTKRSGEQIKNHLKIWQRRYAKINRFRRLSAAGWDEDNFIITLDPEHYNDYVKDHKADAKFLNKPLQHYVAMATIFGNSMATEKYAKDSSSALGSEDATHEDEGDDNAVPNTPKDNGASSSATRPNKRARHAENEDLQEEGPIGAFKSTSERIAKAIEKCAGRNMDLPLDLFHKVHDLPGFDDTHKSYYYTHLVENPHVGRAFYSCNLPAELSCKVH</sequence>
<dbReference type="InterPro" id="IPR024752">
    <property type="entry name" value="Myb/SANT-like_dom"/>
</dbReference>
<evidence type="ECO:0000313" key="3">
    <source>
        <dbReference type="EMBL" id="JAE26285.1"/>
    </source>
</evidence>
<evidence type="ECO:0000259" key="2">
    <source>
        <dbReference type="Pfam" id="PF12776"/>
    </source>
</evidence>
<organism evidence="3">
    <name type="scientific">Arundo donax</name>
    <name type="common">Giant reed</name>
    <name type="synonym">Donax arundinaceus</name>
    <dbReference type="NCBI Taxonomy" id="35708"/>
    <lineage>
        <taxon>Eukaryota</taxon>
        <taxon>Viridiplantae</taxon>
        <taxon>Streptophyta</taxon>
        <taxon>Embryophyta</taxon>
        <taxon>Tracheophyta</taxon>
        <taxon>Spermatophyta</taxon>
        <taxon>Magnoliopsida</taxon>
        <taxon>Liliopsida</taxon>
        <taxon>Poales</taxon>
        <taxon>Poaceae</taxon>
        <taxon>PACMAD clade</taxon>
        <taxon>Arundinoideae</taxon>
        <taxon>Arundineae</taxon>
        <taxon>Arundo</taxon>
    </lineage>
</organism>
<reference evidence="3" key="2">
    <citation type="journal article" date="2015" name="Data Brief">
        <title>Shoot transcriptome of the giant reed, Arundo donax.</title>
        <authorList>
            <person name="Barrero R.A."/>
            <person name="Guerrero F.D."/>
            <person name="Moolhuijzen P."/>
            <person name="Goolsby J.A."/>
            <person name="Tidwell J."/>
            <person name="Bellgard S.E."/>
            <person name="Bellgard M.I."/>
        </authorList>
    </citation>
    <scope>NUCLEOTIDE SEQUENCE</scope>
    <source>
        <tissue evidence="3">Shoot tissue taken approximately 20 cm above the soil surface</tissue>
    </source>
</reference>
<reference evidence="3" key="1">
    <citation type="submission" date="2014-09" db="EMBL/GenBank/DDBJ databases">
        <authorList>
            <person name="Magalhaes I.L.F."/>
            <person name="Oliveira U."/>
            <person name="Santos F.R."/>
            <person name="Vidigal T.H.D.A."/>
            <person name="Brescovit A.D."/>
            <person name="Santos A.J."/>
        </authorList>
    </citation>
    <scope>NUCLEOTIDE SEQUENCE</scope>
    <source>
        <tissue evidence="3">Shoot tissue taken approximately 20 cm above the soil surface</tissue>
    </source>
</reference>
<protein>
    <recommendedName>
        <fullName evidence="2">Myb/SANT-like domain-containing protein</fullName>
    </recommendedName>
</protein>
<feature type="domain" description="Myb/SANT-like" evidence="2">
    <location>
        <begin position="4"/>
        <end position="88"/>
    </location>
</feature>
<dbReference type="Pfam" id="PF12776">
    <property type="entry name" value="Myb_DNA-bind_3"/>
    <property type="match status" value="1"/>
</dbReference>
<feature type="region of interest" description="Disordered" evidence="1">
    <location>
        <begin position="124"/>
        <end position="182"/>
    </location>
</feature>
<dbReference type="EMBL" id="GBRH01171611">
    <property type="protein sequence ID" value="JAE26285.1"/>
    <property type="molecule type" value="Transcribed_RNA"/>
</dbReference>
<feature type="compositionally biased region" description="Polar residues" evidence="1">
    <location>
        <begin position="146"/>
        <end position="161"/>
    </location>
</feature>
<evidence type="ECO:0000256" key="1">
    <source>
        <dbReference type="SAM" id="MobiDB-lite"/>
    </source>
</evidence>
<name>A0A0A9GMB9_ARUDO</name>
<accession>A0A0A9GMB9</accession>
<dbReference type="PANTHER" id="PTHR47127">
    <property type="entry name" value="10A19I.15"/>
    <property type="match status" value="1"/>
</dbReference>
<proteinExistence type="predicted"/>